<keyword evidence="1" id="KW-0812">Transmembrane</keyword>
<keyword evidence="1" id="KW-1133">Transmembrane helix</keyword>
<dbReference type="EMBL" id="AP027728">
    <property type="protein sequence ID" value="BDZ39635.1"/>
    <property type="molecule type" value="Genomic_DNA"/>
</dbReference>
<dbReference type="Pfam" id="PF01882">
    <property type="entry name" value="DUF58"/>
    <property type="match status" value="1"/>
</dbReference>
<evidence type="ECO:0000313" key="3">
    <source>
        <dbReference type="EMBL" id="BDZ39635.1"/>
    </source>
</evidence>
<accession>A0ABN6X4D2</accession>
<keyword evidence="1" id="KW-0472">Membrane</keyword>
<keyword evidence="4" id="KW-1185">Reference proteome</keyword>
<proteinExistence type="predicted"/>
<reference evidence="4" key="1">
    <citation type="journal article" date="2019" name="Int. J. Syst. Evol. Microbiol.">
        <title>The Global Catalogue of Microorganisms (GCM) 10K type strain sequencing project: providing services to taxonomists for standard genome sequencing and annotation.</title>
        <authorList>
            <consortium name="The Broad Institute Genomics Platform"/>
            <consortium name="The Broad Institute Genome Sequencing Center for Infectious Disease"/>
            <person name="Wu L."/>
            <person name="Ma J."/>
        </authorList>
    </citation>
    <scope>NUCLEOTIDE SEQUENCE [LARGE SCALE GENOMIC DNA]</scope>
    <source>
        <strain evidence="4">NBRC 106310</strain>
    </source>
</reference>
<feature type="transmembrane region" description="Helical" evidence="1">
    <location>
        <begin position="41"/>
        <end position="58"/>
    </location>
</feature>
<dbReference type="Proteomes" id="UP001321543">
    <property type="component" value="Chromosome"/>
</dbReference>
<feature type="domain" description="DUF58" evidence="2">
    <location>
        <begin position="226"/>
        <end position="314"/>
    </location>
</feature>
<gene>
    <name evidence="3" type="ORF">GCM10025863_22490</name>
</gene>
<evidence type="ECO:0000259" key="2">
    <source>
        <dbReference type="Pfam" id="PF01882"/>
    </source>
</evidence>
<name>A0ABN6X4D2_9MICO</name>
<dbReference type="PANTHER" id="PTHR34351:SF1">
    <property type="entry name" value="SLR1927 PROTEIN"/>
    <property type="match status" value="1"/>
</dbReference>
<evidence type="ECO:0000256" key="1">
    <source>
        <dbReference type="SAM" id="Phobius"/>
    </source>
</evidence>
<protein>
    <recommendedName>
        <fullName evidence="2">DUF58 domain-containing protein</fullName>
    </recommendedName>
</protein>
<feature type="transmembrane region" description="Helical" evidence="1">
    <location>
        <begin position="64"/>
        <end position="83"/>
    </location>
</feature>
<evidence type="ECO:0000313" key="4">
    <source>
        <dbReference type="Proteomes" id="UP001321543"/>
    </source>
</evidence>
<dbReference type="InterPro" id="IPR002881">
    <property type="entry name" value="DUF58"/>
</dbReference>
<organism evidence="3 4">
    <name type="scientific">Microbacterium suwonense</name>
    <dbReference type="NCBI Taxonomy" id="683047"/>
    <lineage>
        <taxon>Bacteria</taxon>
        <taxon>Bacillati</taxon>
        <taxon>Actinomycetota</taxon>
        <taxon>Actinomycetes</taxon>
        <taxon>Micrococcales</taxon>
        <taxon>Microbacteriaceae</taxon>
        <taxon>Microbacterium</taxon>
    </lineage>
</organism>
<sequence length="415" mass="44128">MTPAAAPSRVREVLGVLGNGVQRAVRALGPIGRVLRMGTSLGWGVLLCSLTALLLGVLLGWAEFMAAAVVGALLLVLAVPYVLGRARYTVRMELASSRVVVGEQAVGRLVIRNIAGSASPAAWMMLPVGAVRARVRVPRLGADAEHDELLSIPTSRRAVLTIGPATSLRGDPLGLLQHEQRWGDATELYIHPRTVSLLGDTTGLVRDLEGLPTRDLADDDISFHALREYTPGDDLRHVHWKATARTQTLMIRQFEQTRRSQLVVALSTRADEYADEDEFELAVSIAASVAVSAMREGKDVIMLAGADAIDEPTPGRLLDRIAAIERSETAQPSESLGQIVAAQMPSASVVMFVTGVGVELPRLNTAALRVPVTAQSAALRAAARGELARRAIGGLTAVDVPELDSLRAAIRAVSA</sequence>
<dbReference type="PANTHER" id="PTHR34351">
    <property type="entry name" value="SLR1927 PROTEIN-RELATED"/>
    <property type="match status" value="1"/>
</dbReference>
<dbReference type="RefSeq" id="WP_286299896.1">
    <property type="nucleotide sequence ID" value="NZ_AP027728.1"/>
</dbReference>